<dbReference type="Gene3D" id="3.40.30.10">
    <property type="entry name" value="Glutaredoxin"/>
    <property type="match status" value="1"/>
</dbReference>
<keyword evidence="8 12" id="KW-0915">Sodium</keyword>
<gene>
    <name evidence="12 14" type="primary">nhaA</name>
    <name evidence="14" type="ORF">D4765_04485</name>
</gene>
<evidence type="ECO:0000256" key="3">
    <source>
        <dbReference type="ARBA" id="ARBA00022448"/>
    </source>
</evidence>
<dbReference type="GO" id="GO:0006885">
    <property type="term" value="P:regulation of pH"/>
    <property type="evidence" value="ECO:0007669"/>
    <property type="project" value="UniProtKB-UniRule"/>
</dbReference>
<evidence type="ECO:0000256" key="9">
    <source>
        <dbReference type="ARBA" id="ARBA00023065"/>
    </source>
</evidence>
<keyword evidence="6 12" id="KW-0812">Transmembrane</keyword>
<evidence type="ECO:0000256" key="7">
    <source>
        <dbReference type="ARBA" id="ARBA00022989"/>
    </source>
</evidence>
<keyword evidence="9 12" id="KW-0406">Ion transport</keyword>
<dbReference type="RefSeq" id="WP_136641064.1">
    <property type="nucleotide sequence ID" value="NZ_QYRT01000006.1"/>
</dbReference>
<dbReference type="Pfam" id="PF06965">
    <property type="entry name" value="Na_H_antiport_1"/>
    <property type="match status" value="1"/>
</dbReference>
<keyword evidence="3 12" id="KW-0813">Transport</keyword>
<evidence type="ECO:0000256" key="12">
    <source>
        <dbReference type="HAMAP-Rule" id="MF_01844"/>
    </source>
</evidence>
<dbReference type="InterPro" id="IPR023171">
    <property type="entry name" value="Na/H_antiporter_dom_sf"/>
</dbReference>
<dbReference type="SUPFAM" id="SSF52833">
    <property type="entry name" value="Thioredoxin-like"/>
    <property type="match status" value="1"/>
</dbReference>
<keyword evidence="10 12" id="KW-0472">Membrane</keyword>
<dbReference type="PANTHER" id="PTHR30341:SF0">
    <property type="entry name" value="NA(+)_H(+) ANTIPORTER NHAA"/>
    <property type="match status" value="1"/>
</dbReference>
<dbReference type="Pfam" id="PF13462">
    <property type="entry name" value="Thioredoxin_4"/>
    <property type="match status" value="1"/>
</dbReference>
<dbReference type="HAMAP" id="MF_01844">
    <property type="entry name" value="NhaA"/>
    <property type="match status" value="1"/>
</dbReference>
<dbReference type="AlphaFoldDB" id="A0A4T2C9G9"/>
<comment type="subcellular location">
    <subcellularLocation>
        <location evidence="1">Cell inner membrane</location>
        <topology evidence="1">Multi-pass membrane protein</topology>
    </subcellularLocation>
    <subcellularLocation>
        <location evidence="12">Cell membrane</location>
        <topology evidence="12">Multi-pass membrane protein</topology>
    </subcellularLocation>
</comment>
<dbReference type="NCBIfam" id="TIGR00773">
    <property type="entry name" value="NhaA"/>
    <property type="match status" value="1"/>
</dbReference>
<feature type="transmembrane region" description="Helical" evidence="12">
    <location>
        <begin position="387"/>
        <end position="406"/>
    </location>
</feature>
<keyword evidence="7 12" id="KW-1133">Transmembrane helix</keyword>
<dbReference type="GO" id="GO:0015385">
    <property type="term" value="F:sodium:proton antiporter activity"/>
    <property type="evidence" value="ECO:0007669"/>
    <property type="project" value="UniProtKB-UniRule"/>
</dbReference>
<sequence>MTAGAESPEVTEGDRAPFFPRLREKLNQRRGFSDTEKTAAALLLIATVAALVWANWPGGSTYDSFWHSTISLRIGGSSLELDFRSVVNEALMTLFFFVVGLEVKREFALGELSDWSRAVVPVAAAIAGLAIPAVIFLAINPSGETAHAWGVVISSDTAFLLGALAIVGPRLPGHLRIFLLALAVVDDVGALAVIAIFYTGHLDIVPLVVAVLGLAVIWSLRYLRLGQGPAYVVFSIVVWVALYASGVQPTLAGVAIALAIPVYAPRRREVENAAALSRAFRQSPNPAYAQAAVRGLLGSVSVNDRLHTLYSPYTSFIILPVFALANAGVHLTGETLAAAIRSPLTWGVVAGLVIGKLVGITGITALIKVLKLGVLAPGLTLGRVAGGAALSGIGFTISLFIIDLAITDPQQQDEARVGVLAASLIAFLLGWAVFRIVDRVQPPSRMSQVLARPVDPRRDHIKGPLDAPLTLVEYGDFECPFCSKATGSIDEVRAHFGDDLRYVWRHLPLTRVHPHALLAARASEAAALQGRFFDLSPVMFENQDELEFDDLLGYAAALGLDLDRFEEDMRSSDVVNRVRDDTIDADLMDVHSTPTFFIDGKRHHGPYDAASLIRELNLTRPLSGAPRTTQV</sequence>
<proteinExistence type="inferred from homology"/>
<evidence type="ECO:0000313" key="15">
    <source>
        <dbReference type="Proteomes" id="UP000306192"/>
    </source>
</evidence>
<comment type="catalytic activity">
    <reaction evidence="12">
        <text>Na(+)(in) + 2 H(+)(out) = Na(+)(out) + 2 H(+)(in)</text>
        <dbReference type="Rhea" id="RHEA:29251"/>
        <dbReference type="ChEBI" id="CHEBI:15378"/>
        <dbReference type="ChEBI" id="CHEBI:29101"/>
    </reaction>
</comment>
<evidence type="ECO:0000259" key="13">
    <source>
        <dbReference type="PROSITE" id="PS51352"/>
    </source>
</evidence>
<reference evidence="14 15" key="1">
    <citation type="journal article" date="2019" name="Microorganisms">
        <title>Systematic Affiliation and Genome Analysis of Subtercola vilae DB165(T) with Particular Emphasis on Cold Adaptation of an Isolate from a High-Altitude Cold Volcano Lake.</title>
        <authorList>
            <person name="Villalobos A.S."/>
            <person name="Wiese J."/>
            <person name="Imhoff J.F."/>
            <person name="Dorador C."/>
            <person name="Keller A."/>
            <person name="Hentschel U."/>
        </authorList>
    </citation>
    <scope>NUCLEOTIDE SEQUENCE [LARGE SCALE GENOMIC DNA]</scope>
    <source>
        <strain evidence="14 15">DB165</strain>
    </source>
</reference>
<dbReference type="InterPro" id="IPR012336">
    <property type="entry name" value="Thioredoxin-like_fold"/>
</dbReference>
<comment type="caution">
    <text evidence="14">The sequence shown here is derived from an EMBL/GenBank/DDBJ whole genome shotgun (WGS) entry which is preliminary data.</text>
</comment>
<dbReference type="Proteomes" id="UP000306192">
    <property type="component" value="Unassembled WGS sequence"/>
</dbReference>
<dbReference type="EMBL" id="QYRT01000006">
    <property type="protein sequence ID" value="TIH39336.1"/>
    <property type="molecule type" value="Genomic_DNA"/>
</dbReference>
<comment type="function">
    <text evidence="12">Na(+)/H(+) antiporter that extrudes sodium in exchange for external protons.</text>
</comment>
<evidence type="ECO:0000256" key="6">
    <source>
        <dbReference type="ARBA" id="ARBA00022692"/>
    </source>
</evidence>
<comment type="similarity">
    <text evidence="2">In the N-terminal section; belongs to the NhaA Na(+)/H(+) (TC 2.A.33) antiporter family.</text>
</comment>
<feature type="transmembrane region" description="Helical" evidence="12">
    <location>
        <begin position="204"/>
        <end position="223"/>
    </location>
</feature>
<dbReference type="InterPro" id="IPR004670">
    <property type="entry name" value="NhaA"/>
</dbReference>
<feature type="transmembrane region" description="Helical" evidence="12">
    <location>
        <begin position="38"/>
        <end position="56"/>
    </location>
</feature>
<name>A0A4T2C9G9_9MICO</name>
<accession>A0A4T2C9G9</accession>
<keyword evidence="11 12" id="KW-0739">Sodium transport</keyword>
<dbReference type="GO" id="GO:0005886">
    <property type="term" value="C:plasma membrane"/>
    <property type="evidence" value="ECO:0007669"/>
    <property type="project" value="UniProtKB-SubCell"/>
</dbReference>
<evidence type="ECO:0000256" key="5">
    <source>
        <dbReference type="ARBA" id="ARBA00022475"/>
    </source>
</evidence>
<feature type="transmembrane region" description="Helical" evidence="12">
    <location>
        <begin position="178"/>
        <end position="198"/>
    </location>
</feature>
<evidence type="ECO:0000256" key="8">
    <source>
        <dbReference type="ARBA" id="ARBA00023053"/>
    </source>
</evidence>
<feature type="transmembrane region" description="Helical" evidence="12">
    <location>
        <begin position="86"/>
        <end position="103"/>
    </location>
</feature>
<dbReference type="InterPro" id="IPR013766">
    <property type="entry name" value="Thioredoxin_domain"/>
</dbReference>
<evidence type="ECO:0000256" key="10">
    <source>
        <dbReference type="ARBA" id="ARBA00023136"/>
    </source>
</evidence>
<feature type="domain" description="Thioredoxin" evidence="13">
    <location>
        <begin position="440"/>
        <end position="621"/>
    </location>
</feature>
<feature type="transmembrane region" description="Helical" evidence="12">
    <location>
        <begin position="115"/>
        <end position="140"/>
    </location>
</feature>
<evidence type="ECO:0000256" key="4">
    <source>
        <dbReference type="ARBA" id="ARBA00022449"/>
    </source>
</evidence>
<feature type="transmembrane region" description="Helical" evidence="12">
    <location>
        <begin position="418"/>
        <end position="437"/>
    </location>
</feature>
<keyword evidence="5 12" id="KW-1003">Cell membrane</keyword>
<dbReference type="Gene3D" id="1.20.1530.10">
    <property type="entry name" value="Na+/H+ antiporter like domain"/>
    <property type="match status" value="1"/>
</dbReference>
<evidence type="ECO:0000256" key="11">
    <source>
        <dbReference type="ARBA" id="ARBA00023201"/>
    </source>
</evidence>
<evidence type="ECO:0000256" key="2">
    <source>
        <dbReference type="ARBA" id="ARBA00007006"/>
    </source>
</evidence>
<dbReference type="PROSITE" id="PS51352">
    <property type="entry name" value="THIOREDOXIN_2"/>
    <property type="match status" value="1"/>
</dbReference>
<feature type="transmembrane region" description="Helical" evidence="12">
    <location>
        <begin position="344"/>
        <end position="367"/>
    </location>
</feature>
<comment type="similarity">
    <text evidence="12">Belongs to the NhaA Na(+)/H(+) (TC 2.A.33) antiporter family.</text>
</comment>
<feature type="transmembrane region" description="Helical" evidence="12">
    <location>
        <begin position="146"/>
        <end position="166"/>
    </location>
</feature>
<keyword evidence="4 12" id="KW-0050">Antiport</keyword>
<dbReference type="InterPro" id="IPR036249">
    <property type="entry name" value="Thioredoxin-like_sf"/>
</dbReference>
<dbReference type="OrthoDB" id="117402at2"/>
<organism evidence="14 15">
    <name type="scientific">Subtercola vilae</name>
    <dbReference type="NCBI Taxonomy" id="2056433"/>
    <lineage>
        <taxon>Bacteria</taxon>
        <taxon>Bacillati</taxon>
        <taxon>Actinomycetota</taxon>
        <taxon>Actinomycetes</taxon>
        <taxon>Micrococcales</taxon>
        <taxon>Microbacteriaceae</taxon>
        <taxon>Subtercola</taxon>
    </lineage>
</organism>
<feature type="transmembrane region" description="Helical" evidence="12">
    <location>
        <begin position="313"/>
        <end position="332"/>
    </location>
</feature>
<feature type="transmembrane region" description="Helical" evidence="12">
    <location>
        <begin position="230"/>
        <end position="260"/>
    </location>
</feature>
<keyword evidence="15" id="KW-1185">Reference proteome</keyword>
<evidence type="ECO:0000256" key="1">
    <source>
        <dbReference type="ARBA" id="ARBA00004429"/>
    </source>
</evidence>
<dbReference type="PANTHER" id="PTHR30341">
    <property type="entry name" value="SODIUM ION/PROTON ANTIPORTER NHAA-RELATED"/>
    <property type="match status" value="1"/>
</dbReference>
<evidence type="ECO:0000313" key="14">
    <source>
        <dbReference type="EMBL" id="TIH39336.1"/>
    </source>
</evidence>
<protein>
    <recommendedName>
        <fullName evidence="12">Na(+)/H(+) antiporter NhaA</fullName>
    </recommendedName>
    <alternativeName>
        <fullName evidence="12">Sodium/proton antiporter NhaA</fullName>
    </alternativeName>
</protein>